<name>A0A9J6G3H6_HAELO</name>
<sequence length="134" mass="14823">MVDWCQIATSSGALSLHLSVPLMFPPNLLVCFLGYPVPSIKASTLGLIAGFRKRTVEEHIKCSLCVERLKAPRSSGPATAVIFNLDGVGYLIRGFSSWNSSVHWKERPKHSQNLRYPTKTPIALFVRTMLPDAL</sequence>
<dbReference type="VEuPathDB" id="VectorBase:HLOH_053701"/>
<gene>
    <name evidence="1" type="ORF">HPB48_010694</name>
</gene>
<organism evidence="1 2">
    <name type="scientific">Haemaphysalis longicornis</name>
    <name type="common">Bush tick</name>
    <dbReference type="NCBI Taxonomy" id="44386"/>
    <lineage>
        <taxon>Eukaryota</taxon>
        <taxon>Metazoa</taxon>
        <taxon>Ecdysozoa</taxon>
        <taxon>Arthropoda</taxon>
        <taxon>Chelicerata</taxon>
        <taxon>Arachnida</taxon>
        <taxon>Acari</taxon>
        <taxon>Parasitiformes</taxon>
        <taxon>Ixodida</taxon>
        <taxon>Ixodoidea</taxon>
        <taxon>Ixodidae</taxon>
        <taxon>Haemaphysalinae</taxon>
        <taxon>Haemaphysalis</taxon>
    </lineage>
</organism>
<proteinExistence type="predicted"/>
<dbReference type="AlphaFoldDB" id="A0A9J6G3H6"/>
<dbReference type="EMBL" id="JABSTR010000005">
    <property type="protein sequence ID" value="KAH9369635.1"/>
    <property type="molecule type" value="Genomic_DNA"/>
</dbReference>
<accession>A0A9J6G3H6</accession>
<reference evidence="1 2" key="1">
    <citation type="journal article" date="2020" name="Cell">
        <title>Large-Scale Comparative Analyses of Tick Genomes Elucidate Their Genetic Diversity and Vector Capacities.</title>
        <authorList>
            <consortium name="Tick Genome and Microbiome Consortium (TIGMIC)"/>
            <person name="Jia N."/>
            <person name="Wang J."/>
            <person name="Shi W."/>
            <person name="Du L."/>
            <person name="Sun Y."/>
            <person name="Zhan W."/>
            <person name="Jiang J.F."/>
            <person name="Wang Q."/>
            <person name="Zhang B."/>
            <person name="Ji P."/>
            <person name="Bell-Sakyi L."/>
            <person name="Cui X.M."/>
            <person name="Yuan T.T."/>
            <person name="Jiang B.G."/>
            <person name="Yang W.F."/>
            <person name="Lam T.T."/>
            <person name="Chang Q.C."/>
            <person name="Ding S.J."/>
            <person name="Wang X.J."/>
            <person name="Zhu J.G."/>
            <person name="Ruan X.D."/>
            <person name="Zhao L."/>
            <person name="Wei J.T."/>
            <person name="Ye R.Z."/>
            <person name="Que T.C."/>
            <person name="Du C.H."/>
            <person name="Zhou Y.H."/>
            <person name="Cheng J.X."/>
            <person name="Dai P.F."/>
            <person name="Guo W.B."/>
            <person name="Han X.H."/>
            <person name="Huang E.J."/>
            <person name="Li L.F."/>
            <person name="Wei W."/>
            <person name="Gao Y.C."/>
            <person name="Liu J.Z."/>
            <person name="Shao H.Z."/>
            <person name="Wang X."/>
            <person name="Wang C.C."/>
            <person name="Yang T.C."/>
            <person name="Huo Q.B."/>
            <person name="Li W."/>
            <person name="Chen H.Y."/>
            <person name="Chen S.E."/>
            <person name="Zhou L.G."/>
            <person name="Ni X.B."/>
            <person name="Tian J.H."/>
            <person name="Sheng Y."/>
            <person name="Liu T."/>
            <person name="Pan Y.S."/>
            <person name="Xia L.Y."/>
            <person name="Li J."/>
            <person name="Zhao F."/>
            <person name="Cao W.C."/>
        </authorList>
    </citation>
    <scope>NUCLEOTIDE SEQUENCE [LARGE SCALE GENOMIC DNA]</scope>
    <source>
        <strain evidence="1">HaeL-2018</strain>
    </source>
</reference>
<comment type="caution">
    <text evidence="1">The sequence shown here is derived from an EMBL/GenBank/DDBJ whole genome shotgun (WGS) entry which is preliminary data.</text>
</comment>
<evidence type="ECO:0000313" key="2">
    <source>
        <dbReference type="Proteomes" id="UP000821853"/>
    </source>
</evidence>
<evidence type="ECO:0000313" key="1">
    <source>
        <dbReference type="EMBL" id="KAH9369635.1"/>
    </source>
</evidence>
<dbReference type="Proteomes" id="UP000821853">
    <property type="component" value="Chromosome 3"/>
</dbReference>
<keyword evidence="2" id="KW-1185">Reference proteome</keyword>
<protein>
    <submittedName>
        <fullName evidence="1">Uncharacterized protein</fullName>
    </submittedName>
</protein>